<dbReference type="Gene3D" id="1.10.520.20">
    <property type="entry name" value="N-terminal domain of the delta subunit of the F1F0-ATP synthase"/>
    <property type="match status" value="1"/>
</dbReference>
<keyword evidence="2 8" id="KW-0813">Transport</keyword>
<evidence type="ECO:0000256" key="3">
    <source>
        <dbReference type="ARBA" id="ARBA00022781"/>
    </source>
</evidence>
<accession>A0A4D6YC43</accession>
<dbReference type="RefSeq" id="WP_158336230.1">
    <property type="nucleotide sequence ID" value="NZ_CP033004.1"/>
</dbReference>
<evidence type="ECO:0000313" key="9">
    <source>
        <dbReference type="EMBL" id="QCI23554.1"/>
    </source>
</evidence>
<evidence type="ECO:0000256" key="7">
    <source>
        <dbReference type="ARBA" id="ARBA00023310"/>
    </source>
</evidence>
<evidence type="ECO:0000256" key="4">
    <source>
        <dbReference type="ARBA" id="ARBA00023065"/>
    </source>
</evidence>
<dbReference type="InterPro" id="IPR000711">
    <property type="entry name" value="ATPase_OSCP/dsu"/>
</dbReference>
<comment type="subcellular location">
    <subcellularLocation>
        <location evidence="8">Cell membrane</location>
        <topology evidence="8">Peripheral membrane protein</topology>
    </subcellularLocation>
    <subcellularLocation>
        <location evidence="1">Membrane</location>
    </subcellularLocation>
</comment>
<dbReference type="AlphaFoldDB" id="A0A4D6YC43"/>
<dbReference type="GO" id="GO:0016787">
    <property type="term" value="F:hydrolase activity"/>
    <property type="evidence" value="ECO:0007669"/>
    <property type="project" value="UniProtKB-KW"/>
</dbReference>
<keyword evidence="9" id="KW-0378">Hydrolase</keyword>
<evidence type="ECO:0000256" key="6">
    <source>
        <dbReference type="ARBA" id="ARBA00023196"/>
    </source>
</evidence>
<evidence type="ECO:0000256" key="8">
    <source>
        <dbReference type="HAMAP-Rule" id="MF_01416"/>
    </source>
</evidence>
<reference evidence="9 10" key="1">
    <citation type="submission" date="2018-10" db="EMBL/GenBank/DDBJ databases">
        <title>Comparative functional genomics of the obligate endosymbiont Buchnera aphidicola.</title>
        <authorList>
            <person name="Chong R.A."/>
        </authorList>
    </citation>
    <scope>NUCLEOTIDE SEQUENCE [LARGE SCALE GENOMIC DNA]</scope>
    <source>
        <strain evidence="9 10">Mrh</strain>
    </source>
</reference>
<evidence type="ECO:0000256" key="1">
    <source>
        <dbReference type="ARBA" id="ARBA00004370"/>
    </source>
</evidence>
<keyword evidence="6 8" id="KW-0139">CF(1)</keyword>
<dbReference type="SUPFAM" id="SSF47928">
    <property type="entry name" value="N-terminal domain of the delta subunit of the F1F0-ATP synthase"/>
    <property type="match status" value="1"/>
</dbReference>
<protein>
    <recommendedName>
        <fullName evidence="8">ATP synthase subunit delta</fullName>
    </recommendedName>
    <alternativeName>
        <fullName evidence="8">ATP synthase F(1) sector subunit delta</fullName>
    </alternativeName>
    <alternativeName>
        <fullName evidence="8">F-type ATPase subunit delta</fullName>
        <shortName evidence="8">F-ATPase subunit delta</shortName>
    </alternativeName>
</protein>
<sequence length="189" mass="22402">MIEFKSIARPYAQAIYEFAVYQKSLNNWQEMLKHMVQISNHKQVKKIILGMSFFQQLADFFISICGGKINQYGKNFIKTLVDNKRLILLKNIYLEFISLRNIHDNVMCITIISAYDLYKDQLDHIRIVLEKRFSKKINITHQINKNLVDGFIIKFNDTVIDLSIQSQLDNLLHFLQYSENKKCNYILMK</sequence>
<keyword evidence="7 8" id="KW-0066">ATP synthesis</keyword>
<gene>
    <name evidence="8" type="primary">atpH</name>
    <name evidence="9" type="ORF">D9V73_00025</name>
</gene>
<dbReference type="PRINTS" id="PR00125">
    <property type="entry name" value="ATPASEDELTA"/>
</dbReference>
<keyword evidence="5 8" id="KW-0472">Membrane</keyword>
<comment type="similarity">
    <text evidence="8">Belongs to the ATPase delta chain family.</text>
</comment>
<comment type="function">
    <text evidence="8">This protein is part of the stalk that links CF(0) to CF(1). It either transmits conformational changes from CF(0) to CF(1) or is implicated in proton conduction.</text>
</comment>
<dbReference type="InterPro" id="IPR026015">
    <property type="entry name" value="ATP_synth_OSCP/delta_N_sf"/>
</dbReference>
<comment type="function">
    <text evidence="8">F(1)F(0) ATP synthase produces ATP from ADP in the presence of a proton or sodium gradient. F-type ATPases consist of two structural domains, F(1) containing the extramembraneous catalytic core and F(0) containing the membrane proton channel, linked together by a central stalk and a peripheral stalk. During catalysis, ATP synthesis in the catalytic domain of F(1) is coupled via a rotary mechanism of the central stalk subunits to proton translocation.</text>
</comment>
<name>A0A4D6YC43_BUCMH</name>
<dbReference type="Proteomes" id="UP000298566">
    <property type="component" value="Chromosome"/>
</dbReference>
<dbReference type="OrthoDB" id="9816221at2"/>
<evidence type="ECO:0000256" key="5">
    <source>
        <dbReference type="ARBA" id="ARBA00023136"/>
    </source>
</evidence>
<organism evidence="9 10">
    <name type="scientific">Buchnera aphidicola subsp. Melaphis rhois</name>
    <dbReference type="NCBI Taxonomy" id="118103"/>
    <lineage>
        <taxon>Bacteria</taxon>
        <taxon>Pseudomonadati</taxon>
        <taxon>Pseudomonadota</taxon>
        <taxon>Gammaproteobacteria</taxon>
        <taxon>Enterobacterales</taxon>
        <taxon>Erwiniaceae</taxon>
        <taxon>Buchnera</taxon>
    </lineage>
</organism>
<keyword evidence="3 8" id="KW-0375">Hydrogen ion transport</keyword>
<evidence type="ECO:0000256" key="2">
    <source>
        <dbReference type="ARBA" id="ARBA00022448"/>
    </source>
</evidence>
<dbReference type="GO" id="GO:0046933">
    <property type="term" value="F:proton-transporting ATP synthase activity, rotational mechanism"/>
    <property type="evidence" value="ECO:0007669"/>
    <property type="project" value="UniProtKB-UniRule"/>
</dbReference>
<dbReference type="GO" id="GO:0045259">
    <property type="term" value="C:proton-transporting ATP synthase complex"/>
    <property type="evidence" value="ECO:0007669"/>
    <property type="project" value="UniProtKB-KW"/>
</dbReference>
<evidence type="ECO:0000313" key="10">
    <source>
        <dbReference type="Proteomes" id="UP000298566"/>
    </source>
</evidence>
<dbReference type="GO" id="GO:0005886">
    <property type="term" value="C:plasma membrane"/>
    <property type="evidence" value="ECO:0007669"/>
    <property type="project" value="UniProtKB-SubCell"/>
</dbReference>
<keyword evidence="4 8" id="KW-0406">Ion transport</keyword>
<dbReference type="PANTHER" id="PTHR11910">
    <property type="entry name" value="ATP SYNTHASE DELTA CHAIN"/>
    <property type="match status" value="1"/>
</dbReference>
<proteinExistence type="inferred from homology"/>
<dbReference type="NCBIfam" id="NF004402">
    <property type="entry name" value="PRK05758.2-2"/>
    <property type="match status" value="1"/>
</dbReference>
<dbReference type="HAMAP" id="MF_01416">
    <property type="entry name" value="ATP_synth_delta_bact"/>
    <property type="match status" value="1"/>
</dbReference>
<dbReference type="Pfam" id="PF00213">
    <property type="entry name" value="OSCP"/>
    <property type="match status" value="1"/>
</dbReference>
<dbReference type="EMBL" id="CP033004">
    <property type="protein sequence ID" value="QCI23554.1"/>
    <property type="molecule type" value="Genomic_DNA"/>
</dbReference>
<dbReference type="NCBIfam" id="TIGR01145">
    <property type="entry name" value="ATP_synt_delta"/>
    <property type="match status" value="1"/>
</dbReference>
<keyword evidence="8" id="KW-1003">Cell membrane</keyword>